<dbReference type="InterPro" id="IPR006594">
    <property type="entry name" value="LisH"/>
</dbReference>
<feature type="compositionally biased region" description="Basic and acidic residues" evidence="2">
    <location>
        <begin position="889"/>
        <end position="918"/>
    </location>
</feature>
<dbReference type="PROSITE" id="PS50896">
    <property type="entry name" value="LISH"/>
    <property type="match status" value="1"/>
</dbReference>
<feature type="coiled-coil region" evidence="1">
    <location>
        <begin position="514"/>
        <end position="562"/>
    </location>
</feature>
<feature type="coiled-coil region" evidence="1">
    <location>
        <begin position="635"/>
        <end position="662"/>
    </location>
</feature>
<dbReference type="InParanoid" id="A0A6P8R0H0"/>
<dbReference type="SMART" id="SM00667">
    <property type="entry name" value="LisH"/>
    <property type="match status" value="1"/>
</dbReference>
<evidence type="ECO:0000256" key="1">
    <source>
        <dbReference type="SAM" id="Coils"/>
    </source>
</evidence>
<keyword evidence="3" id="KW-1185">Reference proteome</keyword>
<dbReference type="AlphaFoldDB" id="A0A6P8R0H0"/>
<dbReference type="PANTHER" id="PTHR39063:SF1">
    <property type="entry name" value="OFD1 CENTRIOLE AND CENTRIOLAR SATELLITE PROTEIN"/>
    <property type="match status" value="1"/>
</dbReference>
<dbReference type="Pfam" id="PF16045">
    <property type="entry name" value="LisH_2"/>
    <property type="match status" value="1"/>
</dbReference>
<feature type="compositionally biased region" description="Basic and acidic residues" evidence="2">
    <location>
        <begin position="1008"/>
        <end position="1018"/>
    </location>
</feature>
<dbReference type="GO" id="GO:0036064">
    <property type="term" value="C:ciliary basal body"/>
    <property type="evidence" value="ECO:0007669"/>
    <property type="project" value="TreeGrafter"/>
</dbReference>
<feature type="coiled-coil region" evidence="1">
    <location>
        <begin position="399"/>
        <end position="481"/>
    </location>
</feature>
<dbReference type="OrthoDB" id="206339at2759"/>
<feature type="compositionally biased region" description="Basic and acidic residues" evidence="2">
    <location>
        <begin position="758"/>
        <end position="767"/>
    </location>
</feature>
<feature type="region of interest" description="Disordered" evidence="2">
    <location>
        <begin position="930"/>
        <end position="971"/>
    </location>
</feature>
<organism evidence="3 4">
    <name type="scientific">Geotrypetes seraphini</name>
    <name type="common">Gaboon caecilian</name>
    <name type="synonym">Caecilia seraphini</name>
    <dbReference type="NCBI Taxonomy" id="260995"/>
    <lineage>
        <taxon>Eukaryota</taxon>
        <taxon>Metazoa</taxon>
        <taxon>Chordata</taxon>
        <taxon>Craniata</taxon>
        <taxon>Vertebrata</taxon>
        <taxon>Euteleostomi</taxon>
        <taxon>Amphibia</taxon>
        <taxon>Gymnophiona</taxon>
        <taxon>Geotrypetes</taxon>
    </lineage>
</organism>
<feature type="region of interest" description="Disordered" evidence="2">
    <location>
        <begin position="886"/>
        <end position="918"/>
    </location>
</feature>
<name>A0A6P8R0H0_GEOSA</name>
<dbReference type="GO" id="GO:0060287">
    <property type="term" value="P:epithelial cilium movement involved in determination of left/right asymmetry"/>
    <property type="evidence" value="ECO:0007669"/>
    <property type="project" value="TreeGrafter"/>
</dbReference>
<feature type="region of interest" description="Disordered" evidence="2">
    <location>
        <begin position="805"/>
        <end position="866"/>
    </location>
</feature>
<feature type="coiled-coil region" evidence="1">
    <location>
        <begin position="203"/>
        <end position="262"/>
    </location>
</feature>
<dbReference type="Proteomes" id="UP000515159">
    <property type="component" value="Chromosome 6"/>
</dbReference>
<sequence length="1032" mass="118758">MQTVEHAWSFFRDTMASYELKELSQDELRKRLYQTFKNRGVLDTLKTQLRNQLIRELKYPTLRGELRSQPLAIEGSSLLARASNSLVADHLHRSGYEYSLSVFYPECGLQQEKLFTVQDLLQLMKINSKSKLYKSLTSDIQQANNKGVLMQILMELTDHHMCKESRDVETQTISTPLYKESLVDKLRLIDREFAEIYPQRLRLESSEAKLTEYRKQMEEQLQTEMATKLQYFKEVEIAKIRLEEKESSRKELAAMRQELEKRYQTKSEGLMSREKNAIERLQMHQEIEAKETYSQRQSLLKDIEMVRSREMELKQRIEAFELSQKLQEEKNKSIEEALRCRELAVRNIEDTYDQKLKNELLKYQIELKEEYVKRTHKVTEDENKNKEEAIRLQEKTSVIDLKKEEIHKAVSRAEELELELNSANVQVSVLTRQNQLLTENLKETKDYPQLKAEKLELQTQIKFLNQHSEESQKELQQLRDRLSYPTAEQIALQAELRRAENARKFDQDEFKTHKELLENQLQNEADRCAKLTSQLLSCEDTTKRLNGQVEELTLQLQQTQLALENEVYRNPKPSLVDRSVLALSADGIVPHDVYVDDALLRPLSDYFEAGGGSSTRYQQPVEKVSSSPNSDIEFVATTKARIKELEKEAAYLEEAYRNYQKRLIHTAVRSSSQVRPRSPPSPSIALRQIPSTSHHKVIFKESFIPQQPKTMGLTRQAFSEISIHGTNLITDNIPVQSYVSSPRRLSSTPLSRVEKLSRNRIVSEDKSGSYLGSPHHSPRCLSPIQKTEHLSSAVSAPSTLAPPVPILNRHLTSPQQPPAFSADFSDSSKPQKLLFEDLEESDSSLHNQEGISEQAENDVPHPSGDIINWGQVTAIVPVMATSQQDLVVEEEKQSESEERRARDESGGQERQEAVDREQKEIAVGMEKKILMEEPQGMDENQEESKMNKLELGAPSEQLLSAEAPSTDPSANPLEKYMQIILQSKDQELADKNSGKEEVEDVSLLKSLSNERDDRMERSRRWHACTEASTGNS</sequence>
<dbReference type="GeneID" id="117362081"/>
<evidence type="ECO:0000313" key="4">
    <source>
        <dbReference type="RefSeq" id="XP_033803752.1"/>
    </source>
</evidence>
<protein>
    <submittedName>
        <fullName evidence="4">Oral-facial-digital syndrome 1 protein isoform X1</fullName>
    </submittedName>
</protein>
<feature type="region of interest" description="Disordered" evidence="2">
    <location>
        <begin position="987"/>
        <end position="1032"/>
    </location>
</feature>
<dbReference type="KEGG" id="gsh:117362081"/>
<dbReference type="RefSeq" id="XP_033803752.1">
    <property type="nucleotide sequence ID" value="XM_033947861.1"/>
</dbReference>
<dbReference type="GO" id="GO:0005576">
    <property type="term" value="C:extracellular region"/>
    <property type="evidence" value="ECO:0007669"/>
    <property type="project" value="GOC"/>
</dbReference>
<dbReference type="GO" id="GO:0005813">
    <property type="term" value="C:centrosome"/>
    <property type="evidence" value="ECO:0007669"/>
    <property type="project" value="TreeGrafter"/>
</dbReference>
<reference evidence="4" key="1">
    <citation type="submission" date="2025-08" db="UniProtKB">
        <authorList>
            <consortium name="RefSeq"/>
        </authorList>
    </citation>
    <scope>IDENTIFICATION</scope>
</reference>
<dbReference type="CTD" id="8481"/>
<proteinExistence type="predicted"/>
<dbReference type="InterPro" id="IPR055289">
    <property type="entry name" value="OFD1"/>
</dbReference>
<feature type="compositionally biased region" description="Basic and acidic residues" evidence="2">
    <location>
        <begin position="987"/>
        <end position="996"/>
    </location>
</feature>
<keyword evidence="1" id="KW-0175">Coiled coil</keyword>
<dbReference type="FunCoup" id="A0A6P8R0H0">
    <property type="interactions" value="1015"/>
</dbReference>
<evidence type="ECO:0000256" key="2">
    <source>
        <dbReference type="SAM" id="MobiDB-lite"/>
    </source>
</evidence>
<accession>A0A6P8R0H0</accession>
<evidence type="ECO:0000313" key="3">
    <source>
        <dbReference type="Proteomes" id="UP000515159"/>
    </source>
</evidence>
<dbReference type="PANTHER" id="PTHR39063">
    <property type="entry name" value="ORAL-FACIAL-DIGITAL SYNDROME 1 PROTEIN HOMOLOG"/>
    <property type="match status" value="1"/>
</dbReference>
<gene>
    <name evidence="4" type="primary">OFD1</name>
</gene>
<feature type="region of interest" description="Disordered" evidence="2">
    <location>
        <begin position="758"/>
        <end position="782"/>
    </location>
</feature>